<accession>A0A0E0M8X2</accession>
<evidence type="ECO:0000313" key="1">
    <source>
        <dbReference type="EnsemblPlants" id="OPUNC10G12050.1"/>
    </source>
</evidence>
<dbReference type="AlphaFoldDB" id="A0A0E0M8X2"/>
<organism evidence="1">
    <name type="scientific">Oryza punctata</name>
    <name type="common">Red rice</name>
    <dbReference type="NCBI Taxonomy" id="4537"/>
    <lineage>
        <taxon>Eukaryota</taxon>
        <taxon>Viridiplantae</taxon>
        <taxon>Streptophyta</taxon>
        <taxon>Embryophyta</taxon>
        <taxon>Tracheophyta</taxon>
        <taxon>Spermatophyta</taxon>
        <taxon>Magnoliopsida</taxon>
        <taxon>Liliopsida</taxon>
        <taxon>Poales</taxon>
        <taxon>Poaceae</taxon>
        <taxon>BOP clade</taxon>
        <taxon>Oryzoideae</taxon>
        <taxon>Oryzeae</taxon>
        <taxon>Oryzinae</taxon>
        <taxon>Oryza</taxon>
    </lineage>
</organism>
<reference evidence="1" key="2">
    <citation type="submission" date="2018-05" db="EMBL/GenBank/DDBJ databases">
        <title>OpunRS2 (Oryza punctata Reference Sequence Version 2).</title>
        <authorList>
            <person name="Zhang J."/>
            <person name="Kudrna D."/>
            <person name="Lee S."/>
            <person name="Talag J."/>
            <person name="Welchert J."/>
            <person name="Wing R.A."/>
        </authorList>
    </citation>
    <scope>NUCLEOTIDE SEQUENCE [LARGE SCALE GENOMIC DNA]</scope>
</reference>
<evidence type="ECO:0008006" key="3">
    <source>
        <dbReference type="Google" id="ProtNLM"/>
    </source>
</evidence>
<protein>
    <recommendedName>
        <fullName evidence="3">F-box associated domain-containing protein</fullName>
    </recommendedName>
</protein>
<dbReference type="EnsemblPlants" id="OPUNC10G12050.1">
    <property type="protein sequence ID" value="OPUNC10G12050.1"/>
    <property type="gene ID" value="OPUNC10G12050"/>
</dbReference>
<dbReference type="Gramene" id="OPUNC10G12050.1">
    <property type="protein sequence ID" value="OPUNC10G12050.1"/>
    <property type="gene ID" value="OPUNC10G12050"/>
</dbReference>
<keyword evidence="2" id="KW-1185">Reference proteome</keyword>
<reference evidence="1" key="1">
    <citation type="submission" date="2015-04" db="UniProtKB">
        <authorList>
            <consortium name="EnsemblPlants"/>
        </authorList>
    </citation>
    <scope>IDENTIFICATION</scope>
</reference>
<dbReference type="HOGENOM" id="CLU_1809147_0_0_1"/>
<sequence>MYWVVDSQLVSPPSSAAAAVCELVALDMEARKFNVIQGPPYRHGDGRMTLLELHGALCVACSDRSANAIDMWTTKDDGAWSVEYRVEFAEFSPEYSSDMTTPMAFDPVDGRILLNTGTSLGYYDPKTSALETIYSVDVPDQDDDDLSSERQ</sequence>
<dbReference type="Proteomes" id="UP000026962">
    <property type="component" value="Chromosome 10"/>
</dbReference>
<proteinExistence type="predicted"/>
<evidence type="ECO:0000313" key="2">
    <source>
        <dbReference type="Proteomes" id="UP000026962"/>
    </source>
</evidence>
<dbReference type="eggNOG" id="ENOG502S2YF">
    <property type="taxonomic scope" value="Eukaryota"/>
</dbReference>
<name>A0A0E0M8X2_ORYPU</name>